<gene>
    <name evidence="2" type="ORF">IQ266_20265</name>
</gene>
<evidence type="ECO:0000313" key="2">
    <source>
        <dbReference type="EMBL" id="MBE9032077.1"/>
    </source>
</evidence>
<name>A0A928VT56_9CYAN</name>
<dbReference type="EMBL" id="JADEXQ010000087">
    <property type="protein sequence ID" value="MBE9032077.1"/>
    <property type="molecule type" value="Genomic_DNA"/>
</dbReference>
<dbReference type="RefSeq" id="WP_264326901.1">
    <property type="nucleotide sequence ID" value="NZ_JADEXQ010000087.1"/>
</dbReference>
<keyword evidence="3" id="KW-1185">Reference proteome</keyword>
<keyword evidence="1" id="KW-0812">Transmembrane</keyword>
<feature type="transmembrane region" description="Helical" evidence="1">
    <location>
        <begin position="12"/>
        <end position="35"/>
    </location>
</feature>
<feature type="transmembrane region" description="Helical" evidence="1">
    <location>
        <begin position="55"/>
        <end position="79"/>
    </location>
</feature>
<dbReference type="AlphaFoldDB" id="A0A928VT56"/>
<feature type="transmembrane region" description="Helical" evidence="1">
    <location>
        <begin position="138"/>
        <end position="158"/>
    </location>
</feature>
<keyword evidence="1" id="KW-0472">Membrane</keyword>
<evidence type="ECO:0000313" key="3">
    <source>
        <dbReference type="Proteomes" id="UP000625316"/>
    </source>
</evidence>
<reference evidence="2" key="1">
    <citation type="submission" date="2020-10" db="EMBL/GenBank/DDBJ databases">
        <authorList>
            <person name="Castelo-Branco R."/>
            <person name="Eusebio N."/>
            <person name="Adriana R."/>
            <person name="Vieira A."/>
            <person name="Brugerolle De Fraissinette N."/>
            <person name="Rezende De Castro R."/>
            <person name="Schneider M.P."/>
            <person name="Vasconcelos V."/>
            <person name="Leao P.N."/>
        </authorList>
    </citation>
    <scope>NUCLEOTIDE SEQUENCE</scope>
    <source>
        <strain evidence="2">LEGE 11480</strain>
    </source>
</reference>
<protein>
    <recommendedName>
        <fullName evidence="4">DUF2269 domain-containing protein</fullName>
    </recommendedName>
</protein>
<evidence type="ECO:0000256" key="1">
    <source>
        <dbReference type="SAM" id="Phobius"/>
    </source>
</evidence>
<proteinExistence type="predicted"/>
<evidence type="ECO:0008006" key="4">
    <source>
        <dbReference type="Google" id="ProtNLM"/>
    </source>
</evidence>
<organism evidence="2 3">
    <name type="scientific">Romeriopsis navalis LEGE 11480</name>
    <dbReference type="NCBI Taxonomy" id="2777977"/>
    <lineage>
        <taxon>Bacteria</taxon>
        <taxon>Bacillati</taxon>
        <taxon>Cyanobacteriota</taxon>
        <taxon>Cyanophyceae</taxon>
        <taxon>Leptolyngbyales</taxon>
        <taxon>Leptolyngbyaceae</taxon>
        <taxon>Romeriopsis</taxon>
        <taxon>Romeriopsis navalis</taxon>
    </lineage>
</organism>
<accession>A0A928VT56</accession>
<comment type="caution">
    <text evidence="2">The sequence shown here is derived from an EMBL/GenBank/DDBJ whole genome shotgun (WGS) entry which is preliminary data.</text>
</comment>
<sequence>MPQLTRKQKQWLVSAHVSTGALWFGTAVCMVVISLHHQNPTSGDELYLAQETIQILDEVVIVPAASLSLLTGGLLSWLTVWGFTKFYWVISKWVVTLALIIFGTFWLGQWTNAATAIAETERLKALQNPLFMFDSHSALIGGVIQTVCLLGIIAVSILKPWGRRDTKKAEKATAEA</sequence>
<keyword evidence="1" id="KW-1133">Transmembrane helix</keyword>
<dbReference type="Proteomes" id="UP000625316">
    <property type="component" value="Unassembled WGS sequence"/>
</dbReference>
<feature type="transmembrane region" description="Helical" evidence="1">
    <location>
        <begin position="86"/>
        <end position="107"/>
    </location>
</feature>